<accession>A0A9Q3VNK0</accession>
<dbReference type="AlphaFoldDB" id="A0A9Q3VNK0"/>
<feature type="region of interest" description="Disordered" evidence="1">
    <location>
        <begin position="29"/>
        <end position="62"/>
    </location>
</feature>
<reference evidence="2" key="1">
    <citation type="submission" date="2021-12" db="EMBL/GenBank/DDBJ databases">
        <authorList>
            <person name="Lee J.-H."/>
            <person name="Kim S.-B."/>
        </authorList>
    </citation>
    <scope>NUCLEOTIDE SEQUENCE</scope>
    <source>
        <strain evidence="2">NR30</strain>
    </source>
</reference>
<name>A0A9Q3VNK0_9ACTN</name>
<comment type="caution">
    <text evidence="2">The sequence shown here is derived from an EMBL/GenBank/DDBJ whole genome shotgun (WGS) entry which is preliminary data.</text>
</comment>
<organism evidence="2 3">
    <name type="scientific">Streptomyces guryensis</name>
    <dbReference type="NCBI Taxonomy" id="2886947"/>
    <lineage>
        <taxon>Bacteria</taxon>
        <taxon>Bacillati</taxon>
        <taxon>Actinomycetota</taxon>
        <taxon>Actinomycetes</taxon>
        <taxon>Kitasatosporales</taxon>
        <taxon>Streptomycetaceae</taxon>
        <taxon>Streptomyces</taxon>
    </lineage>
</organism>
<evidence type="ECO:0000256" key="1">
    <source>
        <dbReference type="SAM" id="MobiDB-lite"/>
    </source>
</evidence>
<sequence>MIEALAPWLRGMQGYYAATSLGSHDARRGGAGVLGRGDPVETAAGAGEREHRPAGEDPGSAVAAPVEVGLREHAAVGDRSQRAGRAGQAAVVDDEPLLVPAPPAAAASTPWRGAVPGTASSCTRCSRTGDPEQGLVVGERPARQWAEAATDRDPNLGGSDPAIRRFRLLDGHGGHVYPEGVPAGTEPLDGTRVLVLHPPNGAFGMGLVRVFEST</sequence>
<evidence type="ECO:0000313" key="3">
    <source>
        <dbReference type="Proteomes" id="UP001108029"/>
    </source>
</evidence>
<protein>
    <submittedName>
        <fullName evidence="2">Uncharacterized protein</fullName>
    </submittedName>
</protein>
<dbReference type="Proteomes" id="UP001108029">
    <property type="component" value="Unassembled WGS sequence"/>
</dbReference>
<keyword evidence="3" id="KW-1185">Reference proteome</keyword>
<dbReference type="EMBL" id="JAJSBI010000006">
    <property type="protein sequence ID" value="MCD9874952.1"/>
    <property type="molecule type" value="Genomic_DNA"/>
</dbReference>
<gene>
    <name evidence="2" type="ORF">LJ657_14945</name>
</gene>
<proteinExistence type="predicted"/>
<dbReference type="RefSeq" id="WP_232649078.1">
    <property type="nucleotide sequence ID" value="NZ_JAJSBI010000006.1"/>
</dbReference>
<evidence type="ECO:0000313" key="2">
    <source>
        <dbReference type="EMBL" id="MCD9874952.1"/>
    </source>
</evidence>
<feature type="region of interest" description="Disordered" evidence="1">
    <location>
        <begin position="104"/>
        <end position="133"/>
    </location>
</feature>